<evidence type="ECO:0000313" key="4">
    <source>
        <dbReference type="Proteomes" id="UP000198662"/>
    </source>
</evidence>
<accession>A0A1G9HZ73</accession>
<dbReference type="InterPro" id="IPR015590">
    <property type="entry name" value="Aldehyde_DH_dom"/>
</dbReference>
<dbReference type="GO" id="GO:0016620">
    <property type="term" value="F:oxidoreductase activity, acting on the aldehyde or oxo group of donors, NAD or NADP as acceptor"/>
    <property type="evidence" value="ECO:0007669"/>
    <property type="project" value="InterPro"/>
</dbReference>
<dbReference type="Gene3D" id="3.40.309.10">
    <property type="entry name" value="Aldehyde Dehydrogenase, Chain A, domain 2"/>
    <property type="match status" value="1"/>
</dbReference>
<dbReference type="InterPro" id="IPR016163">
    <property type="entry name" value="Ald_DH_C"/>
</dbReference>
<dbReference type="InterPro" id="IPR050740">
    <property type="entry name" value="Aldehyde_DH_Superfamily"/>
</dbReference>
<dbReference type="InterPro" id="IPR016161">
    <property type="entry name" value="Ald_DH/histidinol_DH"/>
</dbReference>
<dbReference type="PANTHER" id="PTHR43353">
    <property type="entry name" value="SUCCINATE-SEMIALDEHYDE DEHYDROGENASE, MITOCHONDRIAL"/>
    <property type="match status" value="1"/>
</dbReference>
<evidence type="ECO:0000313" key="3">
    <source>
        <dbReference type="EMBL" id="SDL18261.1"/>
    </source>
</evidence>
<protein>
    <submittedName>
        <fullName evidence="3">NADP-dependent aldehyde dehydrogenase</fullName>
    </submittedName>
</protein>
<dbReference type="InterPro" id="IPR016162">
    <property type="entry name" value="Ald_DH_N"/>
</dbReference>
<gene>
    <name evidence="3" type="ORF">SAMN05216298_2933</name>
</gene>
<keyword evidence="1" id="KW-0560">Oxidoreductase</keyword>
<dbReference type="Gene3D" id="3.40.605.10">
    <property type="entry name" value="Aldehyde Dehydrogenase, Chain A, domain 1"/>
    <property type="match status" value="1"/>
</dbReference>
<reference evidence="4" key="1">
    <citation type="submission" date="2016-10" db="EMBL/GenBank/DDBJ databases">
        <authorList>
            <person name="Varghese N."/>
            <person name="Submissions S."/>
        </authorList>
    </citation>
    <scope>NUCLEOTIDE SEQUENCE [LARGE SCALE GENOMIC DNA]</scope>
    <source>
        <strain evidence="4">CGMCC 4.3147</strain>
    </source>
</reference>
<dbReference type="Proteomes" id="UP000198662">
    <property type="component" value="Unassembled WGS sequence"/>
</dbReference>
<dbReference type="RefSeq" id="WP_091050195.1">
    <property type="nucleotide sequence ID" value="NZ_FNGF01000004.1"/>
</dbReference>
<sequence length="493" mass="50519">MTTQSHPIDTTAQTADTAARALADTAPAVRAKALVAVADALPAHADELVALGMEETGLAEARLRGELKRTAVQLRLFAETVVDGAYLDVRIDRADPDFALGPRPDVRSGNEPIGPVLNFAAGNFPFAFSVAGGDTAAALAAGNPVIVKAHPGHPRLAARTAALAAAALEGAGLPAGTLQLIEGVDEGVAMLKHPLIKAASFTGSLRGGRFLADIAAARPAPIPFYGELGSVNPVFATPAAIAARGPEFAAGLAASVGGSAGQLCTKPGLVFLPDDHGLDEAIAAAAAIGEHRMLDPRIAANYTERRAAILSAAGVRLIAPGTVRTDEDGQGWVTPTIAAVRLDVFRPHPDALLDECFGPITILVESPAGTDYAELLETLFEGELTVAVHRADGDDVAPLVRAAARRAGRVLFDGWPTGVAVTPAMRHGGPWPATTLGGTSVGTAAIARFVRAVAYQNAPDDALPPALLDANPWNVPQRIAPAGESTTWGDAIG</sequence>
<proteinExistence type="predicted"/>
<organism evidence="3 4">
    <name type="scientific">Glycomyces sambucus</name>
    <dbReference type="NCBI Taxonomy" id="380244"/>
    <lineage>
        <taxon>Bacteria</taxon>
        <taxon>Bacillati</taxon>
        <taxon>Actinomycetota</taxon>
        <taxon>Actinomycetes</taxon>
        <taxon>Glycomycetales</taxon>
        <taxon>Glycomycetaceae</taxon>
        <taxon>Glycomyces</taxon>
    </lineage>
</organism>
<keyword evidence="4" id="KW-1185">Reference proteome</keyword>
<dbReference type="OrthoDB" id="9770537at2"/>
<dbReference type="EMBL" id="FNGF01000004">
    <property type="protein sequence ID" value="SDL18261.1"/>
    <property type="molecule type" value="Genomic_DNA"/>
</dbReference>
<dbReference type="PANTHER" id="PTHR43353:SF3">
    <property type="entry name" value="ALDEHYDE DEHYDROGENASE-RELATED"/>
    <property type="match status" value="1"/>
</dbReference>
<name>A0A1G9HZ73_9ACTN</name>
<dbReference type="AlphaFoldDB" id="A0A1G9HZ73"/>
<feature type="domain" description="Aldehyde dehydrogenase" evidence="2">
    <location>
        <begin position="7"/>
        <end position="365"/>
    </location>
</feature>
<dbReference type="Pfam" id="PF00171">
    <property type="entry name" value="Aldedh"/>
    <property type="match status" value="1"/>
</dbReference>
<evidence type="ECO:0000259" key="2">
    <source>
        <dbReference type="Pfam" id="PF00171"/>
    </source>
</evidence>
<dbReference type="SUPFAM" id="SSF53720">
    <property type="entry name" value="ALDH-like"/>
    <property type="match status" value="1"/>
</dbReference>
<dbReference type="STRING" id="380244.SAMN05216298_2933"/>
<evidence type="ECO:0000256" key="1">
    <source>
        <dbReference type="ARBA" id="ARBA00023002"/>
    </source>
</evidence>